<dbReference type="EC" id="3.2.1.26" evidence="3 8"/>
<dbReference type="InterPro" id="IPR001362">
    <property type="entry name" value="Glyco_hydro_32"/>
</dbReference>
<dbReference type="InterPro" id="IPR006232">
    <property type="entry name" value="Suc6P_hydrolase"/>
</dbReference>
<dbReference type="CDD" id="cd18623">
    <property type="entry name" value="GH32_ScrB-like"/>
    <property type="match status" value="1"/>
</dbReference>
<proteinExistence type="inferred from homology"/>
<dbReference type="InterPro" id="IPR013320">
    <property type="entry name" value="ConA-like_dom_sf"/>
</dbReference>
<sequence length="485" mass="55787">MNWLLTNKNKRLTPENSKELEYIKKQVADSPWRQVFHIQPESGLLNDPNGFAFFNGEYHLFYQWYPFGPVHGLKHWYHLTSENLVDWKSHGAALAPDIYEDRHGVYSGSGLAVKEKLYLFYTGNTKLDNGERVPFQCSCAMRTDGTFEEKKVLMEGAPEGYTPHFRDPKVWQAEDGMYYAVIGGQRVDLTGAILLYVSADLETWECKGEVQTSLPSFGYMWECPDYFEIQGNGILMFSPQGIEAEGDSFQNIYQSGYIMGEPLDLASGRLEHGAFREWDHGFDFYAPQTTESPYGRRILIGWMGLPDQSYPTDRFGWAHCLTLPREIVFENGELRQQPVKELKNKRNEAEHQTWNNADELMDGQAYELDIRFDSLPDTPFSLHVREGRQERTTLHYDPRDRKLVLDRSDSGEPLNEEYGTTRAALLSYPLATLRIFVDVSSIEIFANDGECVFTSRIFPKEDSNGIRMQADAGGLVFHAEKWEYK</sequence>
<dbReference type="InterPro" id="IPR013148">
    <property type="entry name" value="Glyco_hydro_32_N"/>
</dbReference>
<evidence type="ECO:0000313" key="11">
    <source>
        <dbReference type="Proteomes" id="UP000285120"/>
    </source>
</evidence>
<evidence type="ECO:0000256" key="2">
    <source>
        <dbReference type="ARBA" id="ARBA00009902"/>
    </source>
</evidence>
<dbReference type="Gene3D" id="2.115.10.20">
    <property type="entry name" value="Glycosyl hydrolase domain, family 43"/>
    <property type="match status" value="1"/>
</dbReference>
<evidence type="ECO:0000256" key="7">
    <source>
        <dbReference type="ARBA" id="ARBA00033367"/>
    </source>
</evidence>
<dbReference type="GO" id="GO:0005737">
    <property type="term" value="C:cytoplasm"/>
    <property type="evidence" value="ECO:0007669"/>
    <property type="project" value="UniProtKB-SubCell"/>
</dbReference>
<evidence type="ECO:0000259" key="9">
    <source>
        <dbReference type="Pfam" id="PF00251"/>
    </source>
</evidence>
<gene>
    <name evidence="10" type="ORF">ATL39_0347</name>
</gene>
<protein>
    <recommendedName>
        <fullName evidence="4 8">Sucrose-6-phosphate hydrolase</fullName>
        <ecNumber evidence="3 8">3.2.1.26</ecNumber>
    </recommendedName>
    <alternativeName>
        <fullName evidence="7 8">Invertase</fullName>
    </alternativeName>
</protein>
<evidence type="ECO:0000256" key="6">
    <source>
        <dbReference type="ARBA" id="ARBA00023295"/>
    </source>
</evidence>
<reference evidence="10 11" key="1">
    <citation type="submission" date="2018-09" db="EMBL/GenBank/DDBJ databases">
        <title>Genomic Encyclopedia of Archaeal and Bacterial Type Strains, Phase II (KMG-II): from individual species to whole genera.</title>
        <authorList>
            <person name="Goeker M."/>
        </authorList>
    </citation>
    <scope>NUCLEOTIDE SEQUENCE [LARGE SCALE GENOMIC DNA]</scope>
    <source>
        <strain evidence="10 11">DSM 17008</strain>
    </source>
</reference>
<evidence type="ECO:0000313" key="10">
    <source>
        <dbReference type="EMBL" id="RKD76135.1"/>
    </source>
</evidence>
<dbReference type="PROSITE" id="PS00609">
    <property type="entry name" value="GLYCOSYL_HYDROL_F32"/>
    <property type="match status" value="1"/>
</dbReference>
<organism evidence="10 11">
    <name type="scientific">Sinobaca qinghaiensis</name>
    <dbReference type="NCBI Taxonomy" id="342944"/>
    <lineage>
        <taxon>Bacteria</taxon>
        <taxon>Bacillati</taxon>
        <taxon>Bacillota</taxon>
        <taxon>Bacilli</taxon>
        <taxon>Bacillales</taxon>
        <taxon>Sporolactobacillaceae</taxon>
        <taxon>Sinobaca</taxon>
    </lineage>
</organism>
<comment type="caution">
    <text evidence="10">The sequence shown here is derived from an EMBL/GenBank/DDBJ whole genome shotgun (WGS) entry which is preliminary data.</text>
</comment>
<accession>A0A419V7U1</accession>
<dbReference type="UniPathway" id="UPA00238"/>
<dbReference type="Pfam" id="PF00251">
    <property type="entry name" value="Glyco_hydro_32N"/>
    <property type="match status" value="1"/>
</dbReference>
<dbReference type="Gene3D" id="2.60.120.560">
    <property type="entry name" value="Exo-inulinase, domain 1"/>
    <property type="match status" value="1"/>
</dbReference>
<dbReference type="InterPro" id="IPR018053">
    <property type="entry name" value="Glyco_hydro_32_AS"/>
</dbReference>
<dbReference type="InterPro" id="IPR051214">
    <property type="entry name" value="GH32_Enzymes"/>
</dbReference>
<keyword evidence="8" id="KW-0963">Cytoplasm</keyword>
<dbReference type="AlphaFoldDB" id="A0A419V7U1"/>
<dbReference type="Proteomes" id="UP000285120">
    <property type="component" value="Unassembled WGS sequence"/>
</dbReference>
<dbReference type="PANTHER" id="PTHR43101">
    <property type="entry name" value="BETA-FRUCTOSIDASE"/>
    <property type="match status" value="1"/>
</dbReference>
<evidence type="ECO:0000256" key="5">
    <source>
        <dbReference type="ARBA" id="ARBA00022801"/>
    </source>
</evidence>
<dbReference type="RefSeq" id="WP_120191551.1">
    <property type="nucleotide sequence ID" value="NZ_RAPK01000006.1"/>
</dbReference>
<keyword evidence="11" id="KW-1185">Reference proteome</keyword>
<comment type="subcellular location">
    <subcellularLocation>
        <location evidence="8">Cytoplasm</location>
    </subcellularLocation>
</comment>
<dbReference type="NCBIfam" id="TIGR01322">
    <property type="entry name" value="scrB_fam"/>
    <property type="match status" value="1"/>
</dbReference>
<dbReference type="PANTHER" id="PTHR43101:SF1">
    <property type="entry name" value="BETA-FRUCTOSIDASE"/>
    <property type="match status" value="1"/>
</dbReference>
<comment type="function">
    <text evidence="8">Enables the bacterium to metabolize sucrose as a sole carbon source.</text>
</comment>
<comment type="similarity">
    <text evidence="2 8">Belongs to the glycosyl hydrolase 32 family.</text>
</comment>
<dbReference type="GO" id="GO:0004564">
    <property type="term" value="F:beta-fructofuranosidase activity"/>
    <property type="evidence" value="ECO:0007669"/>
    <property type="project" value="UniProtKB-EC"/>
</dbReference>
<keyword evidence="8" id="KW-0119">Carbohydrate metabolism</keyword>
<dbReference type="SMART" id="SM00640">
    <property type="entry name" value="Glyco_32"/>
    <property type="match status" value="1"/>
</dbReference>
<dbReference type="SUPFAM" id="SSF49899">
    <property type="entry name" value="Concanavalin A-like lectins/glucanases"/>
    <property type="match status" value="1"/>
</dbReference>
<dbReference type="OrthoDB" id="9759709at2"/>
<evidence type="ECO:0000256" key="1">
    <source>
        <dbReference type="ARBA" id="ARBA00004914"/>
    </source>
</evidence>
<evidence type="ECO:0000256" key="3">
    <source>
        <dbReference type="ARBA" id="ARBA00012758"/>
    </source>
</evidence>
<evidence type="ECO:0000256" key="8">
    <source>
        <dbReference type="RuleBase" id="RU365015"/>
    </source>
</evidence>
<dbReference type="EMBL" id="RAPK01000006">
    <property type="protein sequence ID" value="RKD76135.1"/>
    <property type="molecule type" value="Genomic_DNA"/>
</dbReference>
<name>A0A419V7U1_9BACL</name>
<comment type="pathway">
    <text evidence="1 8">Glycan biosynthesis; sucrose metabolism.</text>
</comment>
<keyword evidence="6 8" id="KW-0326">Glycosidase</keyword>
<evidence type="ECO:0000256" key="4">
    <source>
        <dbReference type="ARBA" id="ARBA00019623"/>
    </source>
</evidence>
<feature type="domain" description="Glycosyl hydrolase family 32 N-terminal" evidence="9">
    <location>
        <begin position="37"/>
        <end position="338"/>
    </location>
</feature>
<dbReference type="GO" id="GO:0005985">
    <property type="term" value="P:sucrose metabolic process"/>
    <property type="evidence" value="ECO:0007669"/>
    <property type="project" value="UniProtKB-UniPathway"/>
</dbReference>
<dbReference type="InterPro" id="IPR023296">
    <property type="entry name" value="Glyco_hydro_beta-prop_sf"/>
</dbReference>
<keyword evidence="5 8" id="KW-0378">Hydrolase</keyword>
<comment type="catalytic activity">
    <reaction evidence="8">
        <text>Hydrolysis of terminal non-reducing beta-D-fructofuranoside residues in beta-D-fructofuranosides.</text>
        <dbReference type="EC" id="3.2.1.26"/>
    </reaction>
</comment>
<dbReference type="SUPFAM" id="SSF75005">
    <property type="entry name" value="Arabinanase/levansucrase/invertase"/>
    <property type="match status" value="1"/>
</dbReference>